<evidence type="ECO:0000256" key="1">
    <source>
        <dbReference type="ARBA" id="ARBA00022857"/>
    </source>
</evidence>
<dbReference type="AlphaFoldDB" id="A0A4R2JZ62"/>
<organism evidence="4 5">
    <name type="scientific">Actinocrispum wychmicini</name>
    <dbReference type="NCBI Taxonomy" id="1213861"/>
    <lineage>
        <taxon>Bacteria</taxon>
        <taxon>Bacillati</taxon>
        <taxon>Actinomycetota</taxon>
        <taxon>Actinomycetes</taxon>
        <taxon>Pseudonocardiales</taxon>
        <taxon>Pseudonocardiaceae</taxon>
        <taxon>Actinocrispum</taxon>
    </lineage>
</organism>
<dbReference type="EMBL" id="SLWS01000001">
    <property type="protein sequence ID" value="TCO65911.1"/>
    <property type="molecule type" value="Genomic_DNA"/>
</dbReference>
<dbReference type="Pfam" id="PF08240">
    <property type="entry name" value="ADH_N"/>
    <property type="match status" value="1"/>
</dbReference>
<reference evidence="4 5" key="1">
    <citation type="submission" date="2019-03" db="EMBL/GenBank/DDBJ databases">
        <title>Genomic Encyclopedia of Type Strains, Phase IV (KMG-IV): sequencing the most valuable type-strain genomes for metagenomic binning, comparative biology and taxonomic classification.</title>
        <authorList>
            <person name="Goeker M."/>
        </authorList>
    </citation>
    <scope>NUCLEOTIDE SEQUENCE [LARGE SCALE GENOMIC DNA]</scope>
    <source>
        <strain evidence="4 5">DSM 45934</strain>
    </source>
</reference>
<dbReference type="InterPro" id="IPR020843">
    <property type="entry name" value="ER"/>
</dbReference>
<dbReference type="Gene3D" id="3.90.180.10">
    <property type="entry name" value="Medium-chain alcohol dehydrogenases, catalytic domain"/>
    <property type="match status" value="1"/>
</dbReference>
<dbReference type="Proteomes" id="UP000295680">
    <property type="component" value="Unassembled WGS sequence"/>
</dbReference>
<dbReference type="SUPFAM" id="SSF50129">
    <property type="entry name" value="GroES-like"/>
    <property type="match status" value="1"/>
</dbReference>
<keyword evidence="1" id="KW-0521">NADP</keyword>
<proteinExistence type="predicted"/>
<dbReference type="GO" id="GO:0016651">
    <property type="term" value="F:oxidoreductase activity, acting on NAD(P)H"/>
    <property type="evidence" value="ECO:0007669"/>
    <property type="project" value="TreeGrafter"/>
</dbReference>
<dbReference type="OrthoDB" id="5195079at2"/>
<comment type="caution">
    <text evidence="4">The sequence shown here is derived from an EMBL/GenBank/DDBJ whole genome shotgun (WGS) entry which is preliminary data.</text>
</comment>
<dbReference type="Pfam" id="PF13602">
    <property type="entry name" value="ADH_zinc_N_2"/>
    <property type="match status" value="1"/>
</dbReference>
<sequence>MRVVEVTAFGGPEVLQVREVPDATAGPGQVVVEVAAAELLMMDTMIRRGLGGEYFPVQPPYRPGAGVAGVVSSVGAGVDSAWIGRRVVAEVDGGYAEQVVALADQVIRVPEALGLREAIALLHDGATAWGLLELTPVAAGQTALVQPAAGGLATVLVQLLAMRGVRVVGAARGERKLSLVKELGADTAVDYSRPEWTDQVGTVDAAFDGVGGELGRQAFDTVRAGGQFFNYGNASTRPADVPRDQGIHVQGLEKLKPLHDGYRQRAEAVFAEAAAGRIRPVIGSTYPLAEAGTAHQALESRALVGKCLLIP</sequence>
<feature type="domain" description="Enoyl reductase (ER)" evidence="3">
    <location>
        <begin position="10"/>
        <end position="309"/>
    </location>
</feature>
<protein>
    <submittedName>
        <fullName evidence="4">NADPH2:quinone reductase</fullName>
    </submittedName>
</protein>
<evidence type="ECO:0000256" key="2">
    <source>
        <dbReference type="ARBA" id="ARBA00023002"/>
    </source>
</evidence>
<name>A0A4R2JZ62_9PSEU</name>
<dbReference type="InterPro" id="IPR011032">
    <property type="entry name" value="GroES-like_sf"/>
</dbReference>
<gene>
    <name evidence="4" type="ORF">EV192_1011703</name>
</gene>
<evidence type="ECO:0000313" key="5">
    <source>
        <dbReference type="Proteomes" id="UP000295680"/>
    </source>
</evidence>
<dbReference type="GO" id="GO:0070402">
    <property type="term" value="F:NADPH binding"/>
    <property type="evidence" value="ECO:0007669"/>
    <property type="project" value="TreeGrafter"/>
</dbReference>
<dbReference type="SUPFAM" id="SSF51735">
    <property type="entry name" value="NAD(P)-binding Rossmann-fold domains"/>
    <property type="match status" value="1"/>
</dbReference>
<dbReference type="PANTHER" id="PTHR48106">
    <property type="entry name" value="QUINONE OXIDOREDUCTASE PIG3-RELATED"/>
    <property type="match status" value="1"/>
</dbReference>
<evidence type="ECO:0000313" key="4">
    <source>
        <dbReference type="EMBL" id="TCO65911.1"/>
    </source>
</evidence>
<keyword evidence="5" id="KW-1185">Reference proteome</keyword>
<dbReference type="RefSeq" id="WP_132112649.1">
    <property type="nucleotide sequence ID" value="NZ_SLWS01000001.1"/>
</dbReference>
<dbReference type="InterPro" id="IPR036291">
    <property type="entry name" value="NAD(P)-bd_dom_sf"/>
</dbReference>
<evidence type="ECO:0000259" key="3">
    <source>
        <dbReference type="SMART" id="SM00829"/>
    </source>
</evidence>
<keyword evidence="2" id="KW-0560">Oxidoreductase</keyword>
<dbReference type="Gene3D" id="3.40.50.720">
    <property type="entry name" value="NAD(P)-binding Rossmann-like Domain"/>
    <property type="match status" value="1"/>
</dbReference>
<dbReference type="SMART" id="SM00829">
    <property type="entry name" value="PKS_ER"/>
    <property type="match status" value="1"/>
</dbReference>
<accession>A0A4R2JZ62</accession>
<dbReference type="InterPro" id="IPR013154">
    <property type="entry name" value="ADH-like_N"/>
</dbReference>